<dbReference type="EMBL" id="NSKD01000007">
    <property type="protein sequence ID" value="PAU78694.1"/>
    <property type="molecule type" value="Genomic_DNA"/>
</dbReference>
<name>A0A2A2F1U0_9GAMM</name>
<accession>A0A2A2F1U0</accession>
<reference evidence="2 3" key="1">
    <citation type="submission" date="2017-08" db="EMBL/GenBank/DDBJ databases">
        <title>Halovibrio sewagensis sp. nov., isolated from wastewater of high salinity.</title>
        <authorList>
            <person name="Dong X."/>
            <person name="Zhang G."/>
        </authorList>
    </citation>
    <scope>NUCLEOTIDE SEQUENCE [LARGE SCALE GENOMIC DNA]</scope>
    <source>
        <strain evidence="2 3">YL5-2</strain>
    </source>
</reference>
<organism evidence="2 3">
    <name type="scientific">Halovibrio salipaludis</name>
    <dbReference type="NCBI Taxonomy" id="2032626"/>
    <lineage>
        <taxon>Bacteria</taxon>
        <taxon>Pseudomonadati</taxon>
        <taxon>Pseudomonadota</taxon>
        <taxon>Gammaproteobacteria</taxon>
        <taxon>Oceanospirillales</taxon>
        <taxon>Halomonadaceae</taxon>
        <taxon>Halovibrio</taxon>
    </lineage>
</organism>
<dbReference type="RefSeq" id="WP_095618266.1">
    <property type="nucleotide sequence ID" value="NZ_NSKD01000007.1"/>
</dbReference>
<protein>
    <submittedName>
        <fullName evidence="2">Bax protein</fullName>
    </submittedName>
</protein>
<dbReference type="InterPro" id="IPR053195">
    <property type="entry name" value="Bax-like"/>
</dbReference>
<proteinExistence type="predicted"/>
<gene>
    <name evidence="2" type="ORF">CK501_13485</name>
</gene>
<feature type="domain" description="Mannosyl-glycoprotein endo-beta-N-acetylglucosamidase-like" evidence="1">
    <location>
        <begin position="138"/>
        <end position="264"/>
    </location>
</feature>
<comment type="caution">
    <text evidence="2">The sequence shown here is derived from an EMBL/GenBank/DDBJ whole genome shotgun (WGS) entry which is preliminary data.</text>
</comment>
<dbReference type="OrthoDB" id="9788155at2"/>
<evidence type="ECO:0000313" key="3">
    <source>
        <dbReference type="Proteomes" id="UP000218896"/>
    </source>
</evidence>
<evidence type="ECO:0000259" key="1">
    <source>
        <dbReference type="Pfam" id="PF01832"/>
    </source>
</evidence>
<dbReference type="Gene3D" id="1.10.530.10">
    <property type="match status" value="1"/>
</dbReference>
<dbReference type="PANTHER" id="PTHR40572">
    <property type="entry name" value="PROTEIN BAX"/>
    <property type="match status" value="1"/>
</dbReference>
<dbReference type="InterPro" id="IPR002901">
    <property type="entry name" value="MGlyc_endo_b_GlcNAc-like_dom"/>
</dbReference>
<dbReference type="Pfam" id="PF01832">
    <property type="entry name" value="Glucosaminidase"/>
    <property type="match status" value="1"/>
</dbReference>
<keyword evidence="3" id="KW-1185">Reference proteome</keyword>
<dbReference type="GO" id="GO:0004040">
    <property type="term" value="F:amidase activity"/>
    <property type="evidence" value="ECO:0007669"/>
    <property type="project" value="InterPro"/>
</dbReference>
<sequence>MESRPVPALILVAVLVVGGLAAGFIASQVEFERPTPKVSEPQLLDTDAIPGWATAPLPDFTQYSVVSEKKDAFFGYLFPRIALANLRIQAARDYLEQLSNKPELNEEERKWLTTRATRLRVDGETTEDLVSGLERRMHIIPPSLVLAQAANESAWGTSRFATQGNNLFGQWCFNPGCGLVPNSRPAGMTHEVEVFESPYRSIRAYLTNLNRHNAYQNLRERRLALLNENRFPDGINLAGGLQSYSERGQAYVEEIRSMIRVNNLSDYDQRQQALSAAENPLEKLDALISDHRERFSN</sequence>
<dbReference type="Proteomes" id="UP000218896">
    <property type="component" value="Unassembled WGS sequence"/>
</dbReference>
<dbReference type="PANTHER" id="PTHR40572:SF1">
    <property type="entry name" value="PROTEIN BAX"/>
    <property type="match status" value="1"/>
</dbReference>
<evidence type="ECO:0000313" key="2">
    <source>
        <dbReference type="EMBL" id="PAU78694.1"/>
    </source>
</evidence>
<dbReference type="AlphaFoldDB" id="A0A2A2F1U0"/>